<feature type="signal peptide" evidence="1">
    <location>
        <begin position="1"/>
        <end position="23"/>
    </location>
</feature>
<evidence type="ECO:0000313" key="3">
    <source>
        <dbReference type="Proteomes" id="UP000251205"/>
    </source>
</evidence>
<accession>A0A329YBL8</accession>
<proteinExistence type="predicted"/>
<evidence type="ECO:0000313" key="2">
    <source>
        <dbReference type="EMBL" id="RAX37870.1"/>
    </source>
</evidence>
<feature type="chain" id="PRO_5016389828" description="SnoaL-like domain-containing protein" evidence="1">
    <location>
        <begin position="24"/>
        <end position="193"/>
    </location>
</feature>
<keyword evidence="1" id="KW-0732">Signal</keyword>
<gene>
    <name evidence="2" type="ORF">DQ393_29730</name>
</gene>
<dbReference type="RefSeq" id="WP_112345304.1">
    <property type="nucleotide sequence ID" value="NZ_QMKK01000056.1"/>
</dbReference>
<organism evidence="2 3">
    <name type="scientific">Rhizobium tropici</name>
    <dbReference type="NCBI Taxonomy" id="398"/>
    <lineage>
        <taxon>Bacteria</taxon>
        <taxon>Pseudomonadati</taxon>
        <taxon>Pseudomonadota</taxon>
        <taxon>Alphaproteobacteria</taxon>
        <taxon>Hyphomicrobiales</taxon>
        <taxon>Rhizobiaceae</taxon>
        <taxon>Rhizobium/Agrobacterium group</taxon>
        <taxon>Rhizobium</taxon>
    </lineage>
</organism>
<dbReference type="EMBL" id="QMKK01000056">
    <property type="protein sequence ID" value="RAX37870.1"/>
    <property type="molecule type" value="Genomic_DNA"/>
</dbReference>
<sequence length="193" mass="20951">MKACRFYGALALFSLLAASPAFAINECPGAGQMPWRDYRNGSLTAPTPEERRDVIDLLSQYAWTMDNRDFDGLAALFERTGQYLHCDPGNVNAVLAISAGSLAKQFQTMFATLAATNSSATRLLSSILIGKRKDGLFEVALTVQVNIQTIGVSAAQLDYTAKLYGTIKKDGDEMKFLVLKVVPFQSGIQASAR</sequence>
<dbReference type="OrthoDB" id="8400147at2"/>
<reference evidence="2 3" key="1">
    <citation type="submission" date="2018-06" db="EMBL/GenBank/DDBJ databases">
        <title>Whole Genome Sequence of an efficient microsymbiont, Rhizobium tropici.</title>
        <authorList>
            <person name="Srinivasan R."/>
            <person name="Singh H.V."/>
            <person name="Srivastava R."/>
            <person name="Kumari B."/>
            <person name="Radhakrishna A."/>
        </authorList>
    </citation>
    <scope>NUCLEOTIDE SEQUENCE [LARGE SCALE GENOMIC DNA]</scope>
    <source>
        <strain evidence="2 3">IGFRI Rhizo-19</strain>
    </source>
</reference>
<dbReference type="Proteomes" id="UP000251205">
    <property type="component" value="Unassembled WGS sequence"/>
</dbReference>
<name>A0A329YBL8_RHITR</name>
<dbReference type="AlphaFoldDB" id="A0A329YBL8"/>
<comment type="caution">
    <text evidence="2">The sequence shown here is derived from an EMBL/GenBank/DDBJ whole genome shotgun (WGS) entry which is preliminary data.</text>
</comment>
<dbReference type="Gene3D" id="3.10.450.50">
    <property type="match status" value="1"/>
</dbReference>
<protein>
    <recommendedName>
        <fullName evidence="4">SnoaL-like domain-containing protein</fullName>
    </recommendedName>
</protein>
<evidence type="ECO:0000256" key="1">
    <source>
        <dbReference type="SAM" id="SignalP"/>
    </source>
</evidence>
<evidence type="ECO:0008006" key="4">
    <source>
        <dbReference type="Google" id="ProtNLM"/>
    </source>
</evidence>
<dbReference type="InterPro" id="IPR032710">
    <property type="entry name" value="NTF2-like_dom_sf"/>
</dbReference>
<dbReference type="SUPFAM" id="SSF54427">
    <property type="entry name" value="NTF2-like"/>
    <property type="match status" value="1"/>
</dbReference>